<dbReference type="PANTHER" id="PTHR44427:SF13">
    <property type="entry name" value="PREGNANCY-SPECIFIC BETA-1-GLYCOPROTEIN 4-RELATED"/>
    <property type="match status" value="1"/>
</dbReference>
<accession>A0A8D2FPC6</accession>
<feature type="region of interest" description="Disordered" evidence="7">
    <location>
        <begin position="662"/>
        <end position="682"/>
    </location>
</feature>
<feature type="domain" description="Ig-like" evidence="8">
    <location>
        <begin position="451"/>
        <end position="538"/>
    </location>
</feature>
<feature type="domain" description="Ig-like" evidence="8">
    <location>
        <begin position="554"/>
        <end position="623"/>
    </location>
</feature>
<reference evidence="9" key="2">
    <citation type="submission" date="2025-08" db="UniProtKB">
        <authorList>
            <consortium name="Ensembl"/>
        </authorList>
    </citation>
    <scope>IDENTIFICATION</scope>
</reference>
<dbReference type="InterPro" id="IPR013783">
    <property type="entry name" value="Ig-like_fold"/>
</dbReference>
<proteinExistence type="inferred from homology"/>
<dbReference type="Pfam" id="PF13895">
    <property type="entry name" value="Ig_2"/>
    <property type="match status" value="2"/>
</dbReference>
<evidence type="ECO:0000259" key="8">
    <source>
        <dbReference type="PROSITE" id="PS50835"/>
    </source>
</evidence>
<dbReference type="PROSITE" id="PS50835">
    <property type="entry name" value="IG_LIKE"/>
    <property type="match status" value="4"/>
</dbReference>
<dbReference type="CDD" id="cd05774">
    <property type="entry name" value="IgV_CEACAM_D1"/>
    <property type="match status" value="1"/>
</dbReference>
<protein>
    <recommendedName>
        <fullName evidence="8">Ig-like domain-containing protein</fullName>
    </recommendedName>
</protein>
<organism evidence="9 10">
    <name type="scientific">Theropithecus gelada</name>
    <name type="common">Gelada baboon</name>
    <dbReference type="NCBI Taxonomy" id="9565"/>
    <lineage>
        <taxon>Eukaryota</taxon>
        <taxon>Metazoa</taxon>
        <taxon>Chordata</taxon>
        <taxon>Craniata</taxon>
        <taxon>Vertebrata</taxon>
        <taxon>Euteleostomi</taxon>
        <taxon>Mammalia</taxon>
        <taxon>Eutheria</taxon>
        <taxon>Euarchontoglires</taxon>
        <taxon>Primates</taxon>
        <taxon>Haplorrhini</taxon>
        <taxon>Catarrhini</taxon>
        <taxon>Cercopithecidae</taxon>
        <taxon>Cercopithecinae</taxon>
        <taxon>Theropithecus</taxon>
    </lineage>
</organism>
<comment type="similarity">
    <text evidence="6">Belongs to the immunoglobulin superfamily. CEA family.</text>
</comment>
<evidence type="ECO:0000256" key="7">
    <source>
        <dbReference type="SAM" id="MobiDB-lite"/>
    </source>
</evidence>
<evidence type="ECO:0000256" key="5">
    <source>
        <dbReference type="ARBA" id="ARBA00023319"/>
    </source>
</evidence>
<feature type="domain" description="Ig-like" evidence="8">
    <location>
        <begin position="128"/>
        <end position="213"/>
    </location>
</feature>
<evidence type="ECO:0000313" key="10">
    <source>
        <dbReference type="Proteomes" id="UP000694411"/>
    </source>
</evidence>
<dbReference type="InterPro" id="IPR003599">
    <property type="entry name" value="Ig_sub"/>
</dbReference>
<keyword evidence="2" id="KW-0677">Repeat</keyword>
<keyword evidence="1" id="KW-0732">Signal</keyword>
<dbReference type="AlphaFoldDB" id="A0A8D2FPC6"/>
<sequence>EGTSLLIFWNTPTTAQVTIEAQPTKVSEGKDVLLLVQNLPQNLIAYIWYKGQKTDFRHYITSYVIDAETIIVGPAYSGRETVYSNASLLIQNVTQKDTGSYTIQMIKQGDKTKGVIGHFTLYLETPKPYISSSNLNPREAVETVILSCDPDTQDVSYLWWINGQSLPISRKLQLSGNNRTLTLFGVTKDTAGPYECEMKNPVSSSRSDPVTLNLLHGLDTPTISSSYTYYHPVEVPKLSCLTDSHPLAEHSWLIDGKLQQSAKVFFIPQITKTYRMAYVCFIHNSVTDGTNLIIKTELPKPYITSNNFNPMENKNDVSLTCVPKTQGYTYVWWVNGPYECEIRDRVSSICSDPVILDVLFIFDGPDFPRIFPSFTDYRSGDNLYLSCFANSNPPAEYSWTINGKFVQSGQELFIPQISTKHNGIYGCSARNSATGRECSTFKMVIVSVETPKPSINSSNLNPREAMETVTLSCDPDTQNASYLWWINGQILPISPRLQLSENNRTLILFGVTKRTAGPYECEMKSPVSSSRSDPVTLNPVCEYLLFLCEPGCHPKYTWPEARPPSLSRHTGEVLKLSCLTDSHPLAELSWLIDGKVQQSAQVFFIPQITKTCRGVYVCFIHNSATFGTNLIIQRIIVPGKWVPGALAICFPVKSMWLSGKSHLPSAKGEGKTKPQDREYVSA</sequence>
<evidence type="ECO:0000313" key="9">
    <source>
        <dbReference type="Ensembl" id="ENSTGEP00000024343.1"/>
    </source>
</evidence>
<dbReference type="PANTHER" id="PTHR44427">
    <property type="entry name" value="CARCINOEMBRYONIC ANTIGEN-RELATED CELL ADHESION MOLECULE 19"/>
    <property type="match status" value="1"/>
</dbReference>
<dbReference type="SUPFAM" id="SSF48726">
    <property type="entry name" value="Immunoglobulin"/>
    <property type="match status" value="5"/>
</dbReference>
<evidence type="ECO:0000256" key="6">
    <source>
        <dbReference type="ARBA" id="ARBA00038222"/>
    </source>
</evidence>
<feature type="domain" description="Ig-like" evidence="8">
    <location>
        <begin position="368"/>
        <end position="439"/>
    </location>
</feature>
<dbReference type="Proteomes" id="UP000694411">
    <property type="component" value="Chromosome 19"/>
</dbReference>
<dbReference type="SMART" id="SM00409">
    <property type="entry name" value="IG"/>
    <property type="match status" value="5"/>
</dbReference>
<evidence type="ECO:0000256" key="1">
    <source>
        <dbReference type="ARBA" id="ARBA00022729"/>
    </source>
</evidence>
<dbReference type="InterPro" id="IPR050831">
    <property type="entry name" value="CEA_cell_adhesion"/>
</dbReference>
<dbReference type="Pfam" id="PF13927">
    <property type="entry name" value="Ig_3"/>
    <property type="match status" value="2"/>
</dbReference>
<keyword evidence="4" id="KW-0325">Glycoprotein</keyword>
<keyword evidence="3" id="KW-1015">Disulfide bond</keyword>
<dbReference type="FunFam" id="2.60.40.10:FF:000244">
    <property type="entry name" value="carcinoembryonic antigen-related cell adhesion molecule 16"/>
    <property type="match status" value="2"/>
</dbReference>
<evidence type="ECO:0000256" key="4">
    <source>
        <dbReference type="ARBA" id="ARBA00023180"/>
    </source>
</evidence>
<reference evidence="9" key="3">
    <citation type="submission" date="2025-09" db="UniProtKB">
        <authorList>
            <consortium name="Ensembl"/>
        </authorList>
    </citation>
    <scope>IDENTIFICATION</scope>
</reference>
<dbReference type="InterPro" id="IPR013106">
    <property type="entry name" value="Ig_V-set"/>
</dbReference>
<dbReference type="CDD" id="cd20948">
    <property type="entry name" value="IgC2_CEACAM5-like"/>
    <property type="match status" value="1"/>
</dbReference>
<dbReference type="Gene3D" id="2.60.40.10">
    <property type="entry name" value="Immunoglobulins"/>
    <property type="match status" value="5"/>
</dbReference>
<evidence type="ECO:0000256" key="3">
    <source>
        <dbReference type="ARBA" id="ARBA00023157"/>
    </source>
</evidence>
<feature type="compositionally biased region" description="Basic and acidic residues" evidence="7">
    <location>
        <begin position="668"/>
        <end position="682"/>
    </location>
</feature>
<keyword evidence="5" id="KW-0393">Immunoglobulin domain</keyword>
<dbReference type="InterPro" id="IPR003598">
    <property type="entry name" value="Ig_sub2"/>
</dbReference>
<dbReference type="InterPro" id="IPR036179">
    <property type="entry name" value="Ig-like_dom_sf"/>
</dbReference>
<dbReference type="FunFam" id="2.60.40.10:FF:000340">
    <property type="entry name" value="Carcinoembryonic antigen-related cell adhesion molecule 1"/>
    <property type="match status" value="1"/>
</dbReference>
<dbReference type="InterPro" id="IPR007110">
    <property type="entry name" value="Ig-like_dom"/>
</dbReference>
<dbReference type="Ensembl" id="ENSTGET00000029025.1">
    <property type="protein sequence ID" value="ENSTGEP00000024343.1"/>
    <property type="gene ID" value="ENSTGEG00000019603.1"/>
</dbReference>
<dbReference type="FunFam" id="2.60.40.10:FF:000517">
    <property type="entry name" value="Carcinoembryonic antigen-related cell adhesion molecule 1"/>
    <property type="match status" value="1"/>
</dbReference>
<reference evidence="9" key="1">
    <citation type="submission" date="2018-05" db="EMBL/GenBank/DDBJ databases">
        <title>Whole genome of Theropithecus gelada.</title>
        <authorList>
            <person name="Chiou K.L."/>
            <person name="Snyder-Mackler N."/>
        </authorList>
    </citation>
    <scope>NUCLEOTIDE SEQUENCE [LARGE SCALE GENOMIC DNA]</scope>
</reference>
<dbReference type="CDD" id="cd05740">
    <property type="entry name" value="IgI_hCEACAM_2_4_6_like"/>
    <property type="match status" value="2"/>
</dbReference>
<name>A0A8D2FPC6_THEGE</name>
<evidence type="ECO:0000256" key="2">
    <source>
        <dbReference type="ARBA" id="ARBA00022737"/>
    </source>
</evidence>
<dbReference type="Pfam" id="PF07686">
    <property type="entry name" value="V-set"/>
    <property type="match status" value="1"/>
</dbReference>
<dbReference type="SMART" id="SM00408">
    <property type="entry name" value="IGc2"/>
    <property type="match status" value="4"/>
</dbReference>
<keyword evidence="10" id="KW-1185">Reference proteome</keyword>